<keyword evidence="1" id="KW-0479">Metal-binding</keyword>
<reference evidence="7" key="1">
    <citation type="journal article" date="2019" name="Database">
        <title>The radish genome database (RadishGD): an integrated information resource for radish genomics.</title>
        <authorList>
            <person name="Yu H.J."/>
            <person name="Baek S."/>
            <person name="Lee Y.J."/>
            <person name="Cho A."/>
            <person name="Mun J.H."/>
        </authorList>
    </citation>
    <scope>NUCLEOTIDE SEQUENCE [LARGE SCALE GENOMIC DNA]</scope>
    <source>
        <strain evidence="7">cv. WK10039</strain>
    </source>
</reference>
<keyword evidence="3" id="KW-0862">Zinc</keyword>
<evidence type="ECO:0000256" key="2">
    <source>
        <dbReference type="ARBA" id="ARBA00022771"/>
    </source>
</evidence>
<organism evidence="7 8">
    <name type="scientific">Raphanus sativus</name>
    <name type="common">Radish</name>
    <name type="synonym">Raphanus raphanistrum var. sativus</name>
    <dbReference type="NCBI Taxonomy" id="3726"/>
    <lineage>
        <taxon>Eukaryota</taxon>
        <taxon>Viridiplantae</taxon>
        <taxon>Streptophyta</taxon>
        <taxon>Embryophyta</taxon>
        <taxon>Tracheophyta</taxon>
        <taxon>Spermatophyta</taxon>
        <taxon>Magnoliopsida</taxon>
        <taxon>eudicotyledons</taxon>
        <taxon>Gunneridae</taxon>
        <taxon>Pentapetalae</taxon>
        <taxon>rosids</taxon>
        <taxon>malvids</taxon>
        <taxon>Brassicales</taxon>
        <taxon>Brassicaceae</taxon>
        <taxon>Brassiceae</taxon>
        <taxon>Raphanus</taxon>
    </lineage>
</organism>
<dbReference type="PROSITE" id="PS51999">
    <property type="entry name" value="ZF_GRF"/>
    <property type="match status" value="1"/>
</dbReference>
<proteinExistence type="predicted"/>
<dbReference type="Proteomes" id="UP000504610">
    <property type="component" value="Chromosome 7"/>
</dbReference>
<evidence type="ECO:0000313" key="7">
    <source>
        <dbReference type="Proteomes" id="UP000504610"/>
    </source>
</evidence>
<keyword evidence="2 4" id="KW-0863">Zinc-finger</keyword>
<keyword evidence="7" id="KW-1185">Reference proteome</keyword>
<dbReference type="RefSeq" id="XP_056847364.1">
    <property type="nucleotide sequence ID" value="XM_056991384.1"/>
</dbReference>
<evidence type="ECO:0000256" key="5">
    <source>
        <dbReference type="SAM" id="Coils"/>
    </source>
</evidence>
<dbReference type="AlphaFoldDB" id="A0A9W3C7A6"/>
<evidence type="ECO:0000256" key="4">
    <source>
        <dbReference type="PROSITE-ProRule" id="PRU01343"/>
    </source>
</evidence>
<dbReference type="Pfam" id="PF06839">
    <property type="entry name" value="Zn_ribbon_GRF"/>
    <property type="match status" value="1"/>
</dbReference>
<feature type="coiled-coil region" evidence="5">
    <location>
        <begin position="114"/>
        <end position="158"/>
    </location>
</feature>
<name>A0A9W3C7A6_RAPSA</name>
<evidence type="ECO:0000313" key="8">
    <source>
        <dbReference type="RefSeq" id="XP_056847364.1"/>
    </source>
</evidence>
<dbReference type="PANTHER" id="PTHR33248">
    <property type="entry name" value="ZINC ION-BINDING PROTEIN"/>
    <property type="match status" value="1"/>
</dbReference>
<evidence type="ECO:0000256" key="3">
    <source>
        <dbReference type="ARBA" id="ARBA00022833"/>
    </source>
</evidence>
<dbReference type="KEGG" id="rsz:130498046"/>
<feature type="domain" description="GRF-type" evidence="6">
    <location>
        <begin position="63"/>
        <end position="107"/>
    </location>
</feature>
<dbReference type="GeneID" id="130498046"/>
<dbReference type="OrthoDB" id="1096951at2759"/>
<evidence type="ECO:0000256" key="1">
    <source>
        <dbReference type="ARBA" id="ARBA00022723"/>
    </source>
</evidence>
<keyword evidence="5" id="KW-0175">Coiled coil</keyword>
<dbReference type="GO" id="GO:0008270">
    <property type="term" value="F:zinc ion binding"/>
    <property type="evidence" value="ECO:0007669"/>
    <property type="project" value="UniProtKB-KW"/>
</dbReference>
<evidence type="ECO:0000259" key="6">
    <source>
        <dbReference type="PROSITE" id="PS51999"/>
    </source>
</evidence>
<accession>A0A9W3C7A6</accession>
<sequence length="174" mass="20363">MALEAREALIMLDPSEEREKTRRRMRFFCNKTAVLGGDWEKMDLSSGSSSNRRNRGYGNRRVCACQLPAKIFTAWTDKNPGRRFYGCELYKEGENNHCSYFAWLDEEEVKGWAKRALIQARDEIREKKKRINELTATVNDLTATVNALRMELEQQKVEKPGSREMVVYRRCIIM</sequence>
<protein>
    <submittedName>
        <fullName evidence="8">Uncharacterized protein At4g04775-like</fullName>
    </submittedName>
</protein>
<gene>
    <name evidence="8" type="primary">LOC130498046</name>
</gene>
<dbReference type="InterPro" id="IPR010666">
    <property type="entry name" value="Znf_GRF"/>
</dbReference>
<reference evidence="8" key="2">
    <citation type="submission" date="2025-08" db="UniProtKB">
        <authorList>
            <consortium name="RefSeq"/>
        </authorList>
    </citation>
    <scope>IDENTIFICATION</scope>
    <source>
        <tissue evidence="8">Leaf</tissue>
    </source>
</reference>